<keyword evidence="8" id="KW-1185">Reference proteome</keyword>
<dbReference type="Pfam" id="PF03279">
    <property type="entry name" value="Lip_A_acyltrans"/>
    <property type="match status" value="1"/>
</dbReference>
<dbReference type="KEGG" id="ptp:RCA23_c06120"/>
<keyword evidence="6" id="KW-0012">Acyltransferase</keyword>
<evidence type="ECO:0000256" key="6">
    <source>
        <dbReference type="ARBA" id="ARBA00023315"/>
    </source>
</evidence>
<evidence type="ECO:0008006" key="9">
    <source>
        <dbReference type="Google" id="ProtNLM"/>
    </source>
</evidence>
<accession>A0AAN0VHK1</accession>
<sequence length="314" mass="35080">MLEIAPYGAFTLGGSLEFHHTTVMISRLVKTLWQHVRYIPLLSALTISRGRAFDRRAQAFGGLVGLLVRFFPLARRRVEAELRRVYPDMPRRERLDLCRNMGRNMGRTLYEILHCSEFQTLHHRNTVSGQGLEALQKAHAEGKGAIIVSGHFGQWEAVRSTLKSLGLETGAVYRPQTNRHYERRLYSGIAAGGQPILATGKIGTRALVRHVQSGGFIAILLDEKYPDGERLPFLGQPALTALVAAQLAIKYDVPLVPAFGTRMEDGTKFSVEFDAPIPATDSITMTQAFNDNLSARILANPDQWYWLLGRWKGA</sequence>
<evidence type="ECO:0000313" key="8">
    <source>
        <dbReference type="Proteomes" id="UP000028680"/>
    </source>
</evidence>
<name>A0AAN0VHK1_9RHOB</name>
<dbReference type="RefSeq" id="WP_430903283.1">
    <property type="nucleotide sequence ID" value="NZ_CP003984.1"/>
</dbReference>
<dbReference type="EMBL" id="CP003984">
    <property type="protein sequence ID" value="AII86171.1"/>
    <property type="molecule type" value="Genomic_DNA"/>
</dbReference>
<dbReference type="Proteomes" id="UP000028680">
    <property type="component" value="Chromosome"/>
</dbReference>
<comment type="subcellular location">
    <subcellularLocation>
        <location evidence="1">Cell inner membrane</location>
    </subcellularLocation>
</comment>
<keyword evidence="2" id="KW-1003">Cell membrane</keyword>
<keyword evidence="5" id="KW-0472">Membrane</keyword>
<gene>
    <name evidence="7" type="ORF">RCA23_c06120</name>
</gene>
<keyword evidence="4" id="KW-0808">Transferase</keyword>
<keyword evidence="3" id="KW-0997">Cell inner membrane</keyword>
<dbReference type="InterPro" id="IPR004960">
    <property type="entry name" value="LipA_acyltrans"/>
</dbReference>
<dbReference type="GO" id="GO:0016746">
    <property type="term" value="F:acyltransferase activity"/>
    <property type="evidence" value="ECO:0007669"/>
    <property type="project" value="UniProtKB-KW"/>
</dbReference>
<dbReference type="PANTHER" id="PTHR30606:SF10">
    <property type="entry name" value="PHOSPHATIDYLINOSITOL MANNOSIDE ACYLTRANSFERASE"/>
    <property type="match status" value="1"/>
</dbReference>
<dbReference type="GO" id="GO:0005886">
    <property type="term" value="C:plasma membrane"/>
    <property type="evidence" value="ECO:0007669"/>
    <property type="project" value="UniProtKB-SubCell"/>
</dbReference>
<evidence type="ECO:0000313" key="7">
    <source>
        <dbReference type="EMBL" id="AII86171.1"/>
    </source>
</evidence>
<dbReference type="CDD" id="cd07984">
    <property type="entry name" value="LPLAT_LABLAT-like"/>
    <property type="match status" value="1"/>
</dbReference>
<evidence type="ECO:0000256" key="2">
    <source>
        <dbReference type="ARBA" id="ARBA00022475"/>
    </source>
</evidence>
<reference evidence="7 8" key="1">
    <citation type="journal article" date="2014" name="ISME J.">
        <title>Adaptation of an abundant Roseobacter RCA organism to pelagic systems revealed by genomic and transcriptomic analyses.</title>
        <authorList>
            <person name="Voget S."/>
            <person name="Wemheuer B."/>
            <person name="Brinkhoff T."/>
            <person name="Vollmers J."/>
            <person name="Dietrich S."/>
            <person name="Giebel H.A."/>
            <person name="Beardsley C."/>
            <person name="Sardemann C."/>
            <person name="Bakenhus I."/>
            <person name="Billerbeck S."/>
            <person name="Daniel R."/>
            <person name="Simon M."/>
        </authorList>
    </citation>
    <scope>NUCLEOTIDE SEQUENCE [LARGE SCALE GENOMIC DNA]</scope>
    <source>
        <strain evidence="7 8">RCA23</strain>
    </source>
</reference>
<dbReference type="AlphaFoldDB" id="A0AAN0VHK1"/>
<organism evidence="7 8">
    <name type="scientific">Planktomarina temperata RCA23</name>
    <dbReference type="NCBI Taxonomy" id="666509"/>
    <lineage>
        <taxon>Bacteria</taxon>
        <taxon>Pseudomonadati</taxon>
        <taxon>Pseudomonadota</taxon>
        <taxon>Alphaproteobacteria</taxon>
        <taxon>Rhodobacterales</taxon>
        <taxon>Paracoccaceae</taxon>
        <taxon>Planktomarina</taxon>
    </lineage>
</organism>
<dbReference type="PANTHER" id="PTHR30606">
    <property type="entry name" value="LIPID A BIOSYNTHESIS LAUROYL ACYLTRANSFERASE"/>
    <property type="match status" value="1"/>
</dbReference>
<evidence type="ECO:0000256" key="4">
    <source>
        <dbReference type="ARBA" id="ARBA00022679"/>
    </source>
</evidence>
<evidence type="ECO:0000256" key="3">
    <source>
        <dbReference type="ARBA" id="ARBA00022519"/>
    </source>
</evidence>
<proteinExistence type="predicted"/>
<dbReference type="GO" id="GO:0009247">
    <property type="term" value="P:glycolipid biosynthetic process"/>
    <property type="evidence" value="ECO:0007669"/>
    <property type="project" value="UniProtKB-ARBA"/>
</dbReference>
<protein>
    <recommendedName>
        <fullName evidence="9">Acyltransferase</fullName>
    </recommendedName>
</protein>
<evidence type="ECO:0000256" key="5">
    <source>
        <dbReference type="ARBA" id="ARBA00023136"/>
    </source>
</evidence>
<evidence type="ECO:0000256" key="1">
    <source>
        <dbReference type="ARBA" id="ARBA00004533"/>
    </source>
</evidence>